<dbReference type="SUPFAM" id="SSF56672">
    <property type="entry name" value="DNA/RNA polymerases"/>
    <property type="match status" value="1"/>
</dbReference>
<dbReference type="InterPro" id="IPR043502">
    <property type="entry name" value="DNA/RNA_pol_sf"/>
</dbReference>
<gene>
    <name evidence="3" type="primary">LOC107825524</name>
</gene>
<dbReference type="KEGG" id="nta:107825524"/>
<dbReference type="Gene3D" id="3.10.10.10">
    <property type="entry name" value="HIV Type 1 Reverse Transcriptase, subunit A, domain 1"/>
    <property type="match status" value="1"/>
</dbReference>
<dbReference type="Pfam" id="PF17919">
    <property type="entry name" value="RT_RNaseH_2"/>
    <property type="match status" value="1"/>
</dbReference>
<evidence type="ECO:0000259" key="2">
    <source>
        <dbReference type="Pfam" id="PF17919"/>
    </source>
</evidence>
<name>A0A1S4D3F9_TOBAC</name>
<dbReference type="InterPro" id="IPR041577">
    <property type="entry name" value="RT_RNaseH_2"/>
</dbReference>
<dbReference type="OrthoDB" id="1686402at2759"/>
<dbReference type="OMA" id="TLPRWIF"/>
<dbReference type="PaxDb" id="4097-A0A1S4D3F9"/>
<accession>A0A1S4D3F9</accession>
<dbReference type="InterPro" id="IPR050951">
    <property type="entry name" value="Retrovirus_Pol_polyprotein"/>
</dbReference>
<dbReference type="PANTHER" id="PTHR37984">
    <property type="entry name" value="PROTEIN CBG26694"/>
    <property type="match status" value="1"/>
</dbReference>
<dbReference type="GO" id="GO:0003824">
    <property type="term" value="F:catalytic activity"/>
    <property type="evidence" value="ECO:0007669"/>
    <property type="project" value="UniProtKB-KW"/>
</dbReference>
<keyword evidence="1" id="KW-0511">Multifunctional enzyme</keyword>
<proteinExistence type="predicted"/>
<dbReference type="RefSeq" id="XP_016507873.1">
    <property type="nucleotide sequence ID" value="XM_016652387.1"/>
</dbReference>
<evidence type="ECO:0000256" key="1">
    <source>
        <dbReference type="ARBA" id="ARBA00023268"/>
    </source>
</evidence>
<dbReference type="PANTHER" id="PTHR37984:SF5">
    <property type="entry name" value="PROTEIN NYNRIN-LIKE"/>
    <property type="match status" value="1"/>
</dbReference>
<reference evidence="3" key="1">
    <citation type="submission" date="2025-08" db="UniProtKB">
        <authorList>
            <consortium name="RefSeq"/>
        </authorList>
    </citation>
    <scope>IDENTIFICATION</scope>
</reference>
<protein>
    <recommendedName>
        <fullName evidence="2">Reverse transcriptase/retrotransposon-derived protein RNase H-like domain-containing protein</fullName>
    </recommendedName>
</protein>
<evidence type="ECO:0000313" key="3">
    <source>
        <dbReference type="RefSeq" id="XP_016507873.1"/>
    </source>
</evidence>
<organism evidence="3">
    <name type="scientific">Nicotiana tabacum</name>
    <name type="common">Common tobacco</name>
    <dbReference type="NCBI Taxonomy" id="4097"/>
    <lineage>
        <taxon>Eukaryota</taxon>
        <taxon>Viridiplantae</taxon>
        <taxon>Streptophyta</taxon>
        <taxon>Embryophyta</taxon>
        <taxon>Tracheophyta</taxon>
        <taxon>Spermatophyta</taxon>
        <taxon>Magnoliopsida</taxon>
        <taxon>eudicotyledons</taxon>
        <taxon>Gunneridae</taxon>
        <taxon>Pentapetalae</taxon>
        <taxon>asterids</taxon>
        <taxon>lamiids</taxon>
        <taxon>Solanales</taxon>
        <taxon>Solanaceae</taxon>
        <taxon>Nicotianoideae</taxon>
        <taxon>Nicotianeae</taxon>
        <taxon>Nicotiana</taxon>
    </lineage>
</organism>
<sequence>MEREGACMVPTVTMTHGQIQAQLSTMQVVKGIKKGELTFVATIASLQKDKNFQEIVSPFIEKLLEENKYVMPEELPKHLPPRQEVDHKIELESGDKPPVFAPYRMAPPELEELKKQLKELLDVGHIRPSKAPFGHQYYLGKPSTLPRWIFERATTKFALRKGDEPKTACVTRYGTFEWLAAVTKEPVLALPDFAKTFEVHTDASDFAIGGILMQDKHPIAFESRKLNETERCYTVQEKEMTAIAQKKLTTKQARGQDFLVEFDYALEYKPGKSNVIANALSQKTKLAAITSVKWDIREAIKEGMHHDPAAKQLIELANKGKTRRF</sequence>
<dbReference type="CDD" id="cd09274">
    <property type="entry name" value="RNase_HI_RT_Ty3"/>
    <property type="match status" value="1"/>
</dbReference>
<dbReference type="AlphaFoldDB" id="A0A1S4D3F9"/>
<dbReference type="STRING" id="4097.A0A1S4D3F9"/>
<feature type="domain" description="Reverse transcriptase/retrotransposon-derived protein RNase H-like" evidence="2">
    <location>
        <begin position="180"/>
        <end position="245"/>
    </location>
</feature>